<dbReference type="Proteomes" id="UP000280307">
    <property type="component" value="Unassembled WGS sequence"/>
</dbReference>
<name>A0A426TX76_9CHLR</name>
<sequence>MATITRPILGSYMSMICFQYLREGAEDAAGRALIVTAGRKRGQDVIKELGLEGSSHDADALRAKLDVVLGADGTKLCIVDGVTTKANGGYEVRTKEGAEVAGMTSEEPHCAFTLGVFTGAISALTGQQMIGSESQCSATGSAECVYQIDPFA</sequence>
<dbReference type="SUPFAM" id="SSF111126">
    <property type="entry name" value="Ligand-binding domain in the NO signalling and Golgi transport"/>
    <property type="match status" value="1"/>
</dbReference>
<dbReference type="EMBL" id="RSAS01000540">
    <property type="protein sequence ID" value="RRR70256.1"/>
    <property type="molecule type" value="Genomic_DNA"/>
</dbReference>
<evidence type="ECO:0000259" key="1">
    <source>
        <dbReference type="SMART" id="SM00989"/>
    </source>
</evidence>
<dbReference type="Gene3D" id="3.30.1380.20">
    <property type="entry name" value="Trafficking protein particle complex subunit 3"/>
    <property type="match status" value="1"/>
</dbReference>
<dbReference type="InterPro" id="IPR004096">
    <property type="entry name" value="V4R"/>
</dbReference>
<accession>A0A426TX76</accession>
<dbReference type="AlphaFoldDB" id="A0A426TX76"/>
<comment type="caution">
    <text evidence="2">The sequence shown here is derived from an EMBL/GenBank/DDBJ whole genome shotgun (WGS) entry which is preliminary data.</text>
</comment>
<dbReference type="InterPro" id="IPR024096">
    <property type="entry name" value="NO_sig/Golgi_transp_ligand-bd"/>
</dbReference>
<dbReference type="SMART" id="SM00989">
    <property type="entry name" value="V4R"/>
    <property type="match status" value="1"/>
</dbReference>
<evidence type="ECO:0000313" key="2">
    <source>
        <dbReference type="EMBL" id="RRR70256.1"/>
    </source>
</evidence>
<protein>
    <recommendedName>
        <fullName evidence="1">4-vinyl reductase 4VR domain-containing protein</fullName>
    </recommendedName>
</protein>
<evidence type="ECO:0000313" key="3">
    <source>
        <dbReference type="Proteomes" id="UP000280307"/>
    </source>
</evidence>
<gene>
    <name evidence="2" type="ORF">EI684_13645</name>
</gene>
<feature type="domain" description="4-vinyl reductase 4VR" evidence="1">
    <location>
        <begin position="89"/>
        <end position="150"/>
    </location>
</feature>
<dbReference type="Pfam" id="PF02830">
    <property type="entry name" value="V4R"/>
    <property type="match status" value="1"/>
</dbReference>
<proteinExistence type="predicted"/>
<reference evidence="2 3" key="1">
    <citation type="submission" date="2018-12" db="EMBL/GenBank/DDBJ databases">
        <title>Genome Sequence of Candidatus Viridilinea halotolerans isolated from saline sulfide-rich spring.</title>
        <authorList>
            <person name="Grouzdev D.S."/>
            <person name="Burganskaya E.I."/>
            <person name="Krutkina M.S."/>
            <person name="Sukhacheva M.V."/>
            <person name="Gorlenko V.M."/>
        </authorList>
    </citation>
    <scope>NUCLEOTIDE SEQUENCE [LARGE SCALE GENOMIC DNA]</scope>
    <source>
        <strain evidence="2">Chok-6</strain>
    </source>
</reference>
<organism evidence="2 3">
    <name type="scientific">Candidatus Viridilinea halotolerans</name>
    <dbReference type="NCBI Taxonomy" id="2491704"/>
    <lineage>
        <taxon>Bacteria</taxon>
        <taxon>Bacillati</taxon>
        <taxon>Chloroflexota</taxon>
        <taxon>Chloroflexia</taxon>
        <taxon>Chloroflexales</taxon>
        <taxon>Chloroflexineae</taxon>
        <taxon>Oscillochloridaceae</taxon>
        <taxon>Candidatus Viridilinea</taxon>
    </lineage>
</organism>